<dbReference type="SMART" id="SM00316">
    <property type="entry name" value="S1"/>
    <property type="match status" value="2"/>
</dbReference>
<dbReference type="PIRSF" id="PIRSF012524">
    <property type="entry name" value="YitL_S1"/>
    <property type="match status" value="1"/>
</dbReference>
<dbReference type="PANTHER" id="PTHR37296">
    <property type="entry name" value="CONSERVED VIRULENCE FACTOR B"/>
    <property type="match status" value="1"/>
</dbReference>
<dbReference type="InterPro" id="IPR003029">
    <property type="entry name" value="S1_domain"/>
</dbReference>
<keyword evidence="4" id="KW-1185">Reference proteome</keyword>
<dbReference type="InterPro" id="IPR040764">
    <property type="entry name" value="CvfB_WH"/>
</dbReference>
<reference evidence="3 4" key="1">
    <citation type="submission" date="2019-03" db="EMBL/GenBank/DDBJ databases">
        <authorList>
            <person name="Nijsse B."/>
        </authorList>
    </citation>
    <scope>NUCLEOTIDE SEQUENCE [LARGE SCALE GENOMIC DNA]</scope>
    <source>
        <strain evidence="3">Desulfoluna butyratoxydans MSL71</strain>
    </source>
</reference>
<dbReference type="InterPro" id="IPR036388">
    <property type="entry name" value="WH-like_DNA-bd_sf"/>
</dbReference>
<evidence type="ECO:0000259" key="2">
    <source>
        <dbReference type="SMART" id="SM00316"/>
    </source>
</evidence>
<dbReference type="InterPro" id="IPR039566">
    <property type="entry name" value="CvfB_S1_st"/>
</dbReference>
<proteinExistence type="inferred from homology"/>
<dbReference type="Pfam" id="PF13509">
    <property type="entry name" value="S1_2"/>
    <property type="match status" value="2"/>
</dbReference>
<protein>
    <submittedName>
        <fullName evidence="3">S1 domain</fullName>
    </submittedName>
</protein>
<name>A0A4U8YXP5_9BACT</name>
<sequence>MLKIGQMNSLVAERYMEFGFYLNPREEQVLLPNKYVPEGFKLGDRIDVFVYTDSEDRPVATTLKPNAMVGEFAVMTVKDVNPFGTFFDWGLEKDLLVPRSEQQKPMAVGEKYVVYVSLDEETGRVFGSTRLGRHCAKVATDQTVGQEVSLLIYGITKLSIQAVIDDTCLGILYRNEVFKKVSIGERLTGYVSRIREDGKIDLTLKKPGYQSIEGSSERVLEILKKAGGFVACHDKSAPEEIKGVFSMSKKEFKRTVGALYKKGLIELSDTGIRLKEE</sequence>
<gene>
    <name evidence="3" type="ORF">MSL71_45180</name>
</gene>
<dbReference type="EMBL" id="CAADHO010000011">
    <property type="protein sequence ID" value="VFQ46842.1"/>
    <property type="molecule type" value="Genomic_DNA"/>
</dbReference>
<dbReference type="InterPro" id="IPR012340">
    <property type="entry name" value="NA-bd_OB-fold"/>
</dbReference>
<evidence type="ECO:0000313" key="4">
    <source>
        <dbReference type="Proteomes" id="UP000507962"/>
    </source>
</evidence>
<dbReference type="GO" id="GO:0003676">
    <property type="term" value="F:nucleic acid binding"/>
    <property type="evidence" value="ECO:0007669"/>
    <property type="project" value="InterPro"/>
</dbReference>
<organism evidence="3 4">
    <name type="scientific">Desulfoluna butyratoxydans</name>
    <dbReference type="NCBI Taxonomy" id="231438"/>
    <lineage>
        <taxon>Bacteria</taxon>
        <taxon>Pseudomonadati</taxon>
        <taxon>Thermodesulfobacteriota</taxon>
        <taxon>Desulfobacteria</taxon>
        <taxon>Desulfobacterales</taxon>
        <taxon>Desulfolunaceae</taxon>
        <taxon>Desulfoluna</taxon>
    </lineage>
</organism>
<evidence type="ECO:0000313" key="3">
    <source>
        <dbReference type="EMBL" id="VFQ46842.1"/>
    </source>
</evidence>
<dbReference type="InterPro" id="IPR014464">
    <property type="entry name" value="CvfB_fam"/>
</dbReference>
<dbReference type="Pfam" id="PF17783">
    <property type="entry name" value="WHD_CvfB"/>
    <property type="match status" value="1"/>
</dbReference>
<feature type="domain" description="S1 motif" evidence="2">
    <location>
        <begin position="143"/>
        <end position="205"/>
    </location>
</feature>
<feature type="domain" description="S1 motif" evidence="2">
    <location>
        <begin position="68"/>
        <end position="130"/>
    </location>
</feature>
<comment type="similarity">
    <text evidence="1">Belongs to the CvfB family.</text>
</comment>
<dbReference type="Proteomes" id="UP000507962">
    <property type="component" value="Unassembled WGS sequence"/>
</dbReference>
<accession>A0A4U8YXP5</accession>
<evidence type="ECO:0000256" key="1">
    <source>
        <dbReference type="PIRNR" id="PIRNR012524"/>
    </source>
</evidence>
<dbReference type="Gene3D" id="1.10.10.10">
    <property type="entry name" value="Winged helix-like DNA-binding domain superfamily/Winged helix DNA-binding domain"/>
    <property type="match status" value="1"/>
</dbReference>
<dbReference type="PANTHER" id="PTHR37296:SF1">
    <property type="entry name" value="CONSERVED VIRULENCE FACTOR B"/>
    <property type="match status" value="1"/>
</dbReference>
<dbReference type="Gene3D" id="2.40.50.140">
    <property type="entry name" value="Nucleic acid-binding proteins"/>
    <property type="match status" value="2"/>
</dbReference>
<dbReference type="RefSeq" id="WP_180145375.1">
    <property type="nucleotide sequence ID" value="NZ_CAADHO010000011.1"/>
</dbReference>
<dbReference type="AlphaFoldDB" id="A0A4U8YXP5"/>